<dbReference type="InterPro" id="IPR045443">
    <property type="entry name" value="DUF6504"/>
</dbReference>
<feature type="domain" description="DUF6504" evidence="1">
    <location>
        <begin position="10"/>
        <end position="92"/>
    </location>
</feature>
<protein>
    <submittedName>
        <fullName evidence="2">DUF6504 family protein</fullName>
    </submittedName>
</protein>
<name>A0ABV5XWS8_ARTRM</name>
<organism evidence="2 3">
    <name type="scientific">Arthrobacter ramosus</name>
    <dbReference type="NCBI Taxonomy" id="1672"/>
    <lineage>
        <taxon>Bacteria</taxon>
        <taxon>Bacillati</taxon>
        <taxon>Actinomycetota</taxon>
        <taxon>Actinomycetes</taxon>
        <taxon>Micrococcales</taxon>
        <taxon>Micrococcaceae</taxon>
        <taxon>Arthrobacter</taxon>
    </lineage>
</organism>
<gene>
    <name evidence="2" type="ORF">ACFFP1_06820</name>
</gene>
<dbReference type="Proteomes" id="UP001589702">
    <property type="component" value="Unassembled WGS sequence"/>
</dbReference>
<dbReference type="Pfam" id="PF20114">
    <property type="entry name" value="DUF6504"/>
    <property type="match status" value="1"/>
</dbReference>
<dbReference type="EMBL" id="JBHMBC010000007">
    <property type="protein sequence ID" value="MFB9819211.1"/>
    <property type="molecule type" value="Genomic_DNA"/>
</dbReference>
<evidence type="ECO:0000259" key="1">
    <source>
        <dbReference type="Pfam" id="PF20114"/>
    </source>
</evidence>
<evidence type="ECO:0000313" key="2">
    <source>
        <dbReference type="EMBL" id="MFB9819211.1"/>
    </source>
</evidence>
<sequence>MLDVDERVVVRTTPDGCPLGFEWRDRQYRSTETPLRFYTRRPWWVEQSRIQKGIGPQVLETETWRITASGRGRSAERVFELVRDDADWVLARILG</sequence>
<comment type="caution">
    <text evidence="2">The sequence shown here is derived from an EMBL/GenBank/DDBJ whole genome shotgun (WGS) entry which is preliminary data.</text>
</comment>
<reference evidence="2 3" key="1">
    <citation type="submission" date="2024-09" db="EMBL/GenBank/DDBJ databases">
        <authorList>
            <person name="Sun Q."/>
            <person name="Mori K."/>
        </authorList>
    </citation>
    <scope>NUCLEOTIDE SEQUENCE [LARGE SCALE GENOMIC DNA]</scope>
    <source>
        <strain evidence="2 3">JCM 1334</strain>
    </source>
</reference>
<dbReference type="RefSeq" id="WP_035743724.1">
    <property type="nucleotide sequence ID" value="NZ_BAAAWN010000001.1"/>
</dbReference>
<accession>A0ABV5XWS8</accession>
<proteinExistence type="predicted"/>
<evidence type="ECO:0000313" key="3">
    <source>
        <dbReference type="Proteomes" id="UP001589702"/>
    </source>
</evidence>
<keyword evidence="3" id="KW-1185">Reference proteome</keyword>